<dbReference type="Pfam" id="PF15184">
    <property type="entry name" value="TOM6p"/>
    <property type="match status" value="1"/>
</dbReference>
<dbReference type="AlphaFoldDB" id="A0A7N5JXT9"/>
<dbReference type="InterPro" id="IPR029182">
    <property type="entry name" value="TOMM6"/>
</dbReference>
<protein>
    <submittedName>
        <fullName evidence="1">Uncharacterized protein</fullName>
    </submittedName>
</protein>
<evidence type="ECO:0000313" key="2">
    <source>
        <dbReference type="Proteomes" id="UP000008912"/>
    </source>
</evidence>
<dbReference type="GeneTree" id="ENSGT00960000188185"/>
<reference evidence="1" key="3">
    <citation type="submission" date="2025-09" db="UniProtKB">
        <authorList>
            <consortium name="Ensembl"/>
        </authorList>
    </citation>
    <scope>IDENTIFICATION</scope>
</reference>
<dbReference type="PANTHER" id="PTHR15527">
    <property type="entry name" value="MITOCHONDRIAL IMPORT RECEPTOR SUBUNIT TOM6 HOMOLOG"/>
    <property type="match status" value="1"/>
</dbReference>
<reference evidence="1" key="2">
    <citation type="submission" date="2025-08" db="UniProtKB">
        <authorList>
            <consortium name="Ensembl"/>
        </authorList>
    </citation>
    <scope>IDENTIFICATION</scope>
</reference>
<dbReference type="GO" id="GO:0005742">
    <property type="term" value="C:mitochondrial outer membrane translocase complex"/>
    <property type="evidence" value="ECO:0007669"/>
    <property type="project" value="InterPro"/>
</dbReference>
<accession>A0A7N5JXT9</accession>
<name>A0A7N5JXT9_AILME</name>
<keyword evidence="2" id="KW-1185">Reference proteome</keyword>
<dbReference type="InParanoid" id="A0A7N5JXT9"/>
<dbReference type="Ensembl" id="ENSAMET00000049972.1">
    <property type="protein sequence ID" value="ENSAMEP00000032108.1"/>
    <property type="gene ID" value="ENSAMEG00000027135.1"/>
</dbReference>
<dbReference type="PANTHER" id="PTHR15527:SF0">
    <property type="entry name" value="MITOCHONDRIAL IMPORT RECEPTOR SUBUNIT TOM6 HOMOLOG"/>
    <property type="match status" value="1"/>
</dbReference>
<reference evidence="1 2" key="1">
    <citation type="journal article" date="2010" name="Nature">
        <title>The sequence and de novo assembly of the giant panda genome.</title>
        <authorList>
            <person name="Li R."/>
            <person name="Fan W."/>
            <person name="Tian G."/>
            <person name="Zhu H."/>
            <person name="He L."/>
            <person name="Cai J."/>
            <person name="Huang Q."/>
            <person name="Cai Q."/>
            <person name="Li B."/>
            <person name="Bai Y."/>
            <person name="Zhang Z."/>
            <person name="Zhang Y."/>
            <person name="Wang W."/>
            <person name="Li J."/>
            <person name="Wei F."/>
            <person name="Li H."/>
            <person name="Jian M."/>
            <person name="Li J."/>
            <person name="Zhang Z."/>
            <person name="Nielsen R."/>
            <person name="Li D."/>
            <person name="Gu W."/>
            <person name="Yang Z."/>
            <person name="Xuan Z."/>
            <person name="Ryder O.A."/>
            <person name="Leung F.C."/>
            <person name="Zhou Y."/>
            <person name="Cao J."/>
            <person name="Sun X."/>
            <person name="Fu Y."/>
            <person name="Fang X."/>
            <person name="Guo X."/>
            <person name="Wang B."/>
            <person name="Hou R."/>
            <person name="Shen F."/>
            <person name="Mu B."/>
            <person name="Ni P."/>
            <person name="Lin R."/>
            <person name="Qian W."/>
            <person name="Wang G."/>
            <person name="Yu C."/>
            <person name="Nie W."/>
            <person name="Wang J."/>
            <person name="Wu Z."/>
            <person name="Liang H."/>
            <person name="Min J."/>
            <person name="Wu Q."/>
            <person name="Cheng S."/>
            <person name="Ruan J."/>
            <person name="Wang M."/>
            <person name="Shi Z."/>
            <person name="Wen M."/>
            <person name="Liu B."/>
            <person name="Ren X."/>
            <person name="Zheng H."/>
            <person name="Dong D."/>
            <person name="Cook K."/>
            <person name="Shan G."/>
            <person name="Zhang H."/>
            <person name="Kosiol C."/>
            <person name="Xie X."/>
            <person name="Lu Z."/>
            <person name="Zheng H."/>
            <person name="Li Y."/>
            <person name="Steiner C.C."/>
            <person name="Lam T.T."/>
            <person name="Lin S."/>
            <person name="Zhang Q."/>
            <person name="Li G."/>
            <person name="Tian J."/>
            <person name="Gong T."/>
            <person name="Liu H."/>
            <person name="Zhang D."/>
            <person name="Fang L."/>
            <person name="Ye C."/>
            <person name="Zhang J."/>
            <person name="Hu W."/>
            <person name="Xu A."/>
            <person name="Ren Y."/>
            <person name="Zhang G."/>
            <person name="Bruford M.W."/>
            <person name="Li Q."/>
            <person name="Ma L."/>
            <person name="Guo Y."/>
            <person name="An N."/>
            <person name="Hu Y."/>
            <person name="Zheng Y."/>
            <person name="Shi Y."/>
            <person name="Li Z."/>
            <person name="Liu Q."/>
            <person name="Chen Y."/>
            <person name="Zhao J."/>
            <person name="Qu N."/>
            <person name="Zhao S."/>
            <person name="Tian F."/>
            <person name="Wang X."/>
            <person name="Wang H."/>
            <person name="Xu L."/>
            <person name="Liu X."/>
            <person name="Vinar T."/>
            <person name="Wang Y."/>
            <person name="Lam T.W."/>
            <person name="Yiu S.M."/>
            <person name="Liu S."/>
            <person name="Zhang H."/>
            <person name="Li D."/>
            <person name="Huang Y."/>
            <person name="Wang X."/>
            <person name="Yang G."/>
            <person name="Jiang Z."/>
            <person name="Wang J."/>
            <person name="Qin N."/>
            <person name="Li L."/>
            <person name="Li J."/>
            <person name="Bolund L."/>
            <person name="Kristiansen K."/>
            <person name="Wong G.K."/>
            <person name="Olson M."/>
            <person name="Zhang X."/>
            <person name="Li S."/>
            <person name="Yang H."/>
            <person name="Wang J."/>
            <person name="Wang J."/>
        </authorList>
    </citation>
    <scope>NUCLEOTIDE SEQUENCE [LARGE SCALE GENOMIC DNA]</scope>
</reference>
<dbReference type="Proteomes" id="UP000008912">
    <property type="component" value="Unassembled WGS sequence"/>
</dbReference>
<sequence length="109" mass="12451">MPRKCQAPSKGHERCPLANELWGIYNLATDRNDFWRNLTISVGLFAVGVWPARNLRDTDLMAPQPGVQPNRHMEPLSSTRTFQKHSFHSVTTTDVWLKFHSDGHLPFPA</sequence>
<evidence type="ECO:0000313" key="1">
    <source>
        <dbReference type="Ensembl" id="ENSAMEP00000032108.1"/>
    </source>
</evidence>
<proteinExistence type="predicted"/>
<organism evidence="1 2">
    <name type="scientific">Ailuropoda melanoleuca</name>
    <name type="common">Giant panda</name>
    <dbReference type="NCBI Taxonomy" id="9646"/>
    <lineage>
        <taxon>Eukaryota</taxon>
        <taxon>Metazoa</taxon>
        <taxon>Chordata</taxon>
        <taxon>Craniata</taxon>
        <taxon>Vertebrata</taxon>
        <taxon>Euteleostomi</taxon>
        <taxon>Mammalia</taxon>
        <taxon>Eutheria</taxon>
        <taxon>Laurasiatheria</taxon>
        <taxon>Carnivora</taxon>
        <taxon>Caniformia</taxon>
        <taxon>Ursidae</taxon>
        <taxon>Ailuropoda</taxon>
    </lineage>
</organism>